<dbReference type="Gene3D" id="2.70.150.10">
    <property type="entry name" value="Calcium-transporting ATPase, cytoplasmic transduction domain A"/>
    <property type="match status" value="1"/>
</dbReference>
<dbReference type="EMBL" id="CACTIH010006010">
    <property type="protein sequence ID" value="CAA3003720.1"/>
    <property type="molecule type" value="Genomic_DNA"/>
</dbReference>
<sequence>MREMLRAALMAGLAPKTSIENTMSHFLGFQLRIYAKVLRDSRWHSNHCLPVTKNPGDEVFSGSTCKQGEIEEAVVIASGINTKTTHLVNSTHSEVLSVTMAIGSHRLSQQGAFTKRMTAIEEMAGMLTLNKLTVLEQEVHFLPVNPVDKRTTITYLDSNGNWHRVGRGALDR</sequence>
<reference evidence="2 3" key="1">
    <citation type="submission" date="2019-12" db="EMBL/GenBank/DDBJ databases">
        <authorList>
            <person name="Alioto T."/>
            <person name="Alioto T."/>
            <person name="Gomez Garrido J."/>
        </authorList>
    </citation>
    <scope>NUCLEOTIDE SEQUENCE [LARGE SCALE GENOMIC DNA]</scope>
</reference>
<dbReference type="Proteomes" id="UP000594638">
    <property type="component" value="Unassembled WGS sequence"/>
</dbReference>
<evidence type="ECO:0000256" key="1">
    <source>
        <dbReference type="ARBA" id="ARBA00022842"/>
    </source>
</evidence>
<comment type="caution">
    <text evidence="2">The sequence shown here is derived from an EMBL/GenBank/DDBJ whole genome shotgun (WGS) entry which is preliminary data.</text>
</comment>
<name>A0A8S0TGZ8_OLEEU</name>
<gene>
    <name evidence="2" type="ORF">OLEA9_A068325</name>
</gene>
<dbReference type="InterPro" id="IPR023298">
    <property type="entry name" value="ATPase_P-typ_TM_dom_sf"/>
</dbReference>
<dbReference type="Gene3D" id="1.20.1110.10">
    <property type="entry name" value="Calcium-transporting ATPase, transmembrane domain"/>
    <property type="match status" value="2"/>
</dbReference>
<proteinExistence type="predicted"/>
<organism evidence="2 3">
    <name type="scientific">Olea europaea subsp. europaea</name>
    <dbReference type="NCBI Taxonomy" id="158383"/>
    <lineage>
        <taxon>Eukaryota</taxon>
        <taxon>Viridiplantae</taxon>
        <taxon>Streptophyta</taxon>
        <taxon>Embryophyta</taxon>
        <taxon>Tracheophyta</taxon>
        <taxon>Spermatophyta</taxon>
        <taxon>Magnoliopsida</taxon>
        <taxon>eudicotyledons</taxon>
        <taxon>Gunneridae</taxon>
        <taxon>Pentapetalae</taxon>
        <taxon>asterids</taxon>
        <taxon>lamiids</taxon>
        <taxon>Lamiales</taxon>
        <taxon>Oleaceae</taxon>
        <taxon>Oleeae</taxon>
        <taxon>Olea</taxon>
    </lineage>
</organism>
<keyword evidence="1" id="KW-0460">Magnesium</keyword>
<evidence type="ECO:0000313" key="2">
    <source>
        <dbReference type="EMBL" id="CAA3003720.1"/>
    </source>
</evidence>
<dbReference type="Gramene" id="OE9A068325T1">
    <property type="protein sequence ID" value="OE9A068325C1"/>
    <property type="gene ID" value="OE9A068325"/>
</dbReference>
<dbReference type="SUPFAM" id="SSF81665">
    <property type="entry name" value="Calcium ATPase, transmembrane domain M"/>
    <property type="match status" value="1"/>
</dbReference>
<keyword evidence="3" id="KW-1185">Reference proteome</keyword>
<evidence type="ECO:0000313" key="3">
    <source>
        <dbReference type="Proteomes" id="UP000594638"/>
    </source>
</evidence>
<dbReference type="PANTHER" id="PTHR42861">
    <property type="entry name" value="CALCIUM-TRANSPORTING ATPASE"/>
    <property type="match status" value="1"/>
</dbReference>
<dbReference type="AlphaFoldDB" id="A0A8S0TGZ8"/>
<protein>
    <submittedName>
        <fullName evidence="2">Uncharacterized protein</fullName>
    </submittedName>
</protein>
<accession>A0A8S0TGZ8</accession>